<dbReference type="Proteomes" id="UP000694388">
    <property type="component" value="Unplaced"/>
</dbReference>
<evidence type="ECO:0000313" key="3">
    <source>
        <dbReference type="Ensembl" id="ENSEBUP00000021606.1"/>
    </source>
</evidence>
<dbReference type="Ensembl" id="ENSEBUT00000022182.1">
    <property type="protein sequence ID" value="ENSEBUP00000021606.1"/>
    <property type="gene ID" value="ENSEBUG00000013333.1"/>
</dbReference>
<protein>
    <submittedName>
        <fullName evidence="3">Uncharacterized protein</fullName>
    </submittedName>
</protein>
<reference evidence="3" key="2">
    <citation type="submission" date="2025-09" db="UniProtKB">
        <authorList>
            <consortium name="Ensembl"/>
        </authorList>
    </citation>
    <scope>IDENTIFICATION</scope>
</reference>
<evidence type="ECO:0000256" key="1">
    <source>
        <dbReference type="SAM" id="Coils"/>
    </source>
</evidence>
<evidence type="ECO:0000256" key="2">
    <source>
        <dbReference type="SAM" id="MobiDB-lite"/>
    </source>
</evidence>
<proteinExistence type="predicted"/>
<dbReference type="AlphaFoldDB" id="A0A8C4WZG6"/>
<feature type="coiled-coil region" evidence="1">
    <location>
        <begin position="138"/>
        <end position="228"/>
    </location>
</feature>
<sequence>MAGHHVRQEKRWAEVEAEHGATETEFLRAETEALHQALRGIAQVVVSDVDSAVIMSSPERSTDTELDSALFAPLAASSQPLSPSPLASLQHHRRHATTPRARSPLHSVSPIRGESTVSAVYAALHRRQLQVQEMRVRLSVCEEQSNMLQSRVAELEEQCQGSEEALATARHDTDEAQTMLADTHSGIEVLNREKAKLCLENTELQRLLDCIKDDLAGVQDERERLTHELEQG</sequence>
<keyword evidence="4" id="KW-1185">Reference proteome</keyword>
<organism evidence="3 4">
    <name type="scientific">Eptatretus burgeri</name>
    <name type="common">Inshore hagfish</name>
    <dbReference type="NCBI Taxonomy" id="7764"/>
    <lineage>
        <taxon>Eukaryota</taxon>
        <taxon>Metazoa</taxon>
        <taxon>Chordata</taxon>
        <taxon>Craniata</taxon>
        <taxon>Vertebrata</taxon>
        <taxon>Cyclostomata</taxon>
        <taxon>Myxini</taxon>
        <taxon>Myxiniformes</taxon>
        <taxon>Myxinidae</taxon>
        <taxon>Eptatretinae</taxon>
        <taxon>Eptatretus</taxon>
    </lineage>
</organism>
<evidence type="ECO:0000313" key="4">
    <source>
        <dbReference type="Proteomes" id="UP000694388"/>
    </source>
</evidence>
<reference evidence="3" key="1">
    <citation type="submission" date="2025-08" db="UniProtKB">
        <authorList>
            <consortium name="Ensembl"/>
        </authorList>
    </citation>
    <scope>IDENTIFICATION</scope>
</reference>
<accession>A0A8C4WZG6</accession>
<keyword evidence="1" id="KW-0175">Coiled coil</keyword>
<name>A0A8C4WZG6_EPTBU</name>
<feature type="region of interest" description="Disordered" evidence="2">
    <location>
        <begin position="81"/>
        <end position="109"/>
    </location>
</feature>